<name>A0A7X0HNT2_9ACTN</name>
<evidence type="ECO:0000313" key="2">
    <source>
        <dbReference type="Proteomes" id="UP000540423"/>
    </source>
</evidence>
<sequence length="100" mass="10942">MPPSAKGAAEPDGLRPKWVPLRKDHYTDLADLARDLQDARNSKVERITENTLIRVAIDLITAHPELLAGDTEEDIRTGALKRLHAWSNAAAEKAAGGLHE</sequence>
<organism evidence="1 2">
    <name type="scientific">Streptomyces candidus</name>
    <dbReference type="NCBI Taxonomy" id="67283"/>
    <lineage>
        <taxon>Bacteria</taxon>
        <taxon>Bacillati</taxon>
        <taxon>Actinomycetota</taxon>
        <taxon>Actinomycetes</taxon>
        <taxon>Kitasatosporales</taxon>
        <taxon>Streptomycetaceae</taxon>
        <taxon>Streptomyces</taxon>
    </lineage>
</organism>
<accession>A0A7X0HNT2</accession>
<reference evidence="1 2" key="1">
    <citation type="submission" date="2020-08" db="EMBL/GenBank/DDBJ databases">
        <title>Genomic Encyclopedia of Type Strains, Phase IV (KMG-IV): sequencing the most valuable type-strain genomes for metagenomic binning, comparative biology and taxonomic classification.</title>
        <authorList>
            <person name="Goeker M."/>
        </authorList>
    </citation>
    <scope>NUCLEOTIDE SEQUENCE [LARGE SCALE GENOMIC DNA]</scope>
    <source>
        <strain evidence="1 2">DSM 40141</strain>
    </source>
</reference>
<dbReference type="EMBL" id="JACHEM010000024">
    <property type="protein sequence ID" value="MBB6439568.1"/>
    <property type="molecule type" value="Genomic_DNA"/>
</dbReference>
<dbReference type="Proteomes" id="UP000540423">
    <property type="component" value="Unassembled WGS sequence"/>
</dbReference>
<gene>
    <name evidence="1" type="ORF">HNQ79_006080</name>
</gene>
<protein>
    <submittedName>
        <fullName evidence="1">Uncharacterized protein</fullName>
    </submittedName>
</protein>
<dbReference type="AlphaFoldDB" id="A0A7X0HNT2"/>
<keyword evidence="2" id="KW-1185">Reference proteome</keyword>
<evidence type="ECO:0000313" key="1">
    <source>
        <dbReference type="EMBL" id="MBB6439568.1"/>
    </source>
</evidence>
<dbReference type="RefSeq" id="WP_185036108.1">
    <property type="nucleotide sequence ID" value="NZ_BNBN01000015.1"/>
</dbReference>
<comment type="caution">
    <text evidence="1">The sequence shown here is derived from an EMBL/GenBank/DDBJ whole genome shotgun (WGS) entry which is preliminary data.</text>
</comment>
<proteinExistence type="predicted"/>